<feature type="transmembrane region" description="Helical" evidence="7">
    <location>
        <begin position="118"/>
        <end position="140"/>
    </location>
</feature>
<keyword evidence="3" id="KW-1003">Cell membrane</keyword>
<evidence type="ECO:0000256" key="3">
    <source>
        <dbReference type="ARBA" id="ARBA00022475"/>
    </source>
</evidence>
<evidence type="ECO:0000313" key="10">
    <source>
        <dbReference type="EMBL" id="GAT66655.1"/>
    </source>
</evidence>
<comment type="similarity">
    <text evidence="7">Belongs to the binding-protein-dependent transport system permease family.</text>
</comment>
<evidence type="ECO:0000256" key="2">
    <source>
        <dbReference type="ARBA" id="ARBA00022448"/>
    </source>
</evidence>
<evidence type="ECO:0000256" key="4">
    <source>
        <dbReference type="ARBA" id="ARBA00022692"/>
    </source>
</evidence>
<keyword evidence="2 7" id="KW-0813">Transport</keyword>
<feature type="transmembrane region" description="Helical" evidence="7">
    <location>
        <begin position="225"/>
        <end position="250"/>
    </location>
</feature>
<dbReference type="GO" id="GO:0005886">
    <property type="term" value="C:plasma membrane"/>
    <property type="evidence" value="ECO:0007669"/>
    <property type="project" value="UniProtKB-SubCell"/>
</dbReference>
<dbReference type="Gene3D" id="1.10.3720.10">
    <property type="entry name" value="MetI-like"/>
    <property type="match status" value="1"/>
</dbReference>
<feature type="domain" description="ABC transmembrane type-1" evidence="9">
    <location>
        <begin position="115"/>
        <end position="304"/>
    </location>
</feature>
<evidence type="ECO:0000256" key="8">
    <source>
        <dbReference type="SAM" id="MobiDB-lite"/>
    </source>
</evidence>
<evidence type="ECO:0000256" key="1">
    <source>
        <dbReference type="ARBA" id="ARBA00004651"/>
    </source>
</evidence>
<sequence length="319" mass="34705">MNAVTSEMPGTPGTPGAQSAPERPGSPGSSGRSGTPAGPVRSRLRLAPVYAALVVLAAVAVVPFVWMLATSFKHGPDIYTKVPSLLPLDRRTGEWSPTLENYSYVLDISGFGQAFLNSLWVCLVLVPGKLLLDAFAAYAFARIPFPGRDRLFVVLLAGMMVPTITLLVPRVHVTQQLGMFDSPWGLIVPNLVSVLDVFLLRQFFRSLPAELEEAALIDGAGRMQIFWRIILPLSKPVLAVVTITSFIFHWNDLVWPLVVLNSPDLYTLPLALQQLTSQWAGRAYYIMAGASLAVVPVVIVLLVFQRRILAGIAFTGLKS</sequence>
<accession>A0A161LJL7</accession>
<keyword evidence="5 7" id="KW-1133">Transmembrane helix</keyword>
<comment type="subcellular location">
    <subcellularLocation>
        <location evidence="1 7">Cell membrane</location>
        <topology evidence="1 7">Multi-pass membrane protein</topology>
    </subcellularLocation>
</comment>
<feature type="transmembrane region" description="Helical" evidence="7">
    <location>
        <begin position="152"/>
        <end position="172"/>
    </location>
</feature>
<reference evidence="11" key="2">
    <citation type="submission" date="2016-04" db="EMBL/GenBank/DDBJ databases">
        <title>Planomonospora sphaerica JCM9374 whole genome shotgun sequence.</title>
        <authorList>
            <person name="Suzuki T."/>
            <person name="Dohra H."/>
            <person name="Kodani S."/>
        </authorList>
    </citation>
    <scope>NUCLEOTIDE SEQUENCE [LARGE SCALE GENOMIC DNA]</scope>
    <source>
        <strain evidence="11">JCM 9374</strain>
    </source>
</reference>
<feature type="transmembrane region" description="Helical" evidence="7">
    <location>
        <begin position="184"/>
        <end position="204"/>
    </location>
</feature>
<dbReference type="AlphaFoldDB" id="A0A161LJL7"/>
<name>A0A161LJL7_9ACTN</name>
<comment type="caution">
    <text evidence="10">The sequence shown here is derived from an EMBL/GenBank/DDBJ whole genome shotgun (WGS) entry which is preliminary data.</text>
</comment>
<dbReference type="CDD" id="cd06261">
    <property type="entry name" value="TM_PBP2"/>
    <property type="match status" value="1"/>
</dbReference>
<dbReference type="GO" id="GO:0055085">
    <property type="term" value="P:transmembrane transport"/>
    <property type="evidence" value="ECO:0007669"/>
    <property type="project" value="InterPro"/>
</dbReference>
<dbReference type="EMBL" id="BDCX01000005">
    <property type="protein sequence ID" value="GAT66655.1"/>
    <property type="molecule type" value="Genomic_DNA"/>
</dbReference>
<keyword evidence="11" id="KW-1185">Reference proteome</keyword>
<dbReference type="InterPro" id="IPR035906">
    <property type="entry name" value="MetI-like_sf"/>
</dbReference>
<feature type="transmembrane region" description="Helical" evidence="7">
    <location>
        <begin position="283"/>
        <end position="304"/>
    </location>
</feature>
<proteinExistence type="inferred from homology"/>
<dbReference type="PROSITE" id="PS50928">
    <property type="entry name" value="ABC_TM1"/>
    <property type="match status" value="1"/>
</dbReference>
<reference evidence="10 11" key="1">
    <citation type="journal article" date="2016" name="Genome Announc.">
        <title>Draft Genome Sequence of Planomonospora sphaerica JCM9374, a Rare Actinomycete.</title>
        <authorList>
            <person name="Dohra H."/>
            <person name="Suzuki T."/>
            <person name="Inoue Y."/>
            <person name="Kodani S."/>
        </authorList>
    </citation>
    <scope>NUCLEOTIDE SEQUENCE [LARGE SCALE GENOMIC DNA]</scope>
    <source>
        <strain evidence="10 11">JCM 9374</strain>
    </source>
</reference>
<keyword evidence="10" id="KW-0762">Sugar transport</keyword>
<evidence type="ECO:0000256" key="5">
    <source>
        <dbReference type="ARBA" id="ARBA00022989"/>
    </source>
</evidence>
<dbReference type="Pfam" id="PF00528">
    <property type="entry name" value="BPD_transp_1"/>
    <property type="match status" value="1"/>
</dbReference>
<keyword evidence="6 7" id="KW-0472">Membrane</keyword>
<dbReference type="STRING" id="161355.PS9374_02305"/>
<keyword evidence="4 7" id="KW-0812">Transmembrane</keyword>
<evidence type="ECO:0000313" key="11">
    <source>
        <dbReference type="Proteomes" id="UP000077701"/>
    </source>
</evidence>
<dbReference type="OrthoDB" id="2063054at2"/>
<feature type="region of interest" description="Disordered" evidence="8">
    <location>
        <begin position="1"/>
        <end position="38"/>
    </location>
</feature>
<protein>
    <submittedName>
        <fullName evidence="10">Sugar transporter permease</fullName>
    </submittedName>
</protein>
<dbReference type="InterPro" id="IPR000515">
    <property type="entry name" value="MetI-like"/>
</dbReference>
<dbReference type="PANTHER" id="PTHR43744">
    <property type="entry name" value="ABC TRANSPORTER PERMEASE PROTEIN MG189-RELATED-RELATED"/>
    <property type="match status" value="1"/>
</dbReference>
<gene>
    <name evidence="10" type="ORF">PS9374_02305</name>
</gene>
<feature type="transmembrane region" description="Helical" evidence="7">
    <location>
        <begin position="49"/>
        <end position="69"/>
    </location>
</feature>
<dbReference type="SUPFAM" id="SSF161098">
    <property type="entry name" value="MetI-like"/>
    <property type="match status" value="1"/>
</dbReference>
<evidence type="ECO:0000259" key="9">
    <source>
        <dbReference type="PROSITE" id="PS50928"/>
    </source>
</evidence>
<dbReference type="Proteomes" id="UP000077701">
    <property type="component" value="Unassembled WGS sequence"/>
</dbReference>
<organism evidence="10 11">
    <name type="scientific">Planomonospora sphaerica</name>
    <dbReference type="NCBI Taxonomy" id="161355"/>
    <lineage>
        <taxon>Bacteria</taxon>
        <taxon>Bacillati</taxon>
        <taxon>Actinomycetota</taxon>
        <taxon>Actinomycetes</taxon>
        <taxon>Streptosporangiales</taxon>
        <taxon>Streptosporangiaceae</taxon>
        <taxon>Planomonospora</taxon>
    </lineage>
</organism>
<evidence type="ECO:0000256" key="6">
    <source>
        <dbReference type="ARBA" id="ARBA00023136"/>
    </source>
</evidence>
<evidence type="ECO:0000256" key="7">
    <source>
        <dbReference type="RuleBase" id="RU363032"/>
    </source>
</evidence>
<dbReference type="PANTHER" id="PTHR43744:SF12">
    <property type="entry name" value="ABC TRANSPORTER PERMEASE PROTEIN MG189-RELATED"/>
    <property type="match status" value="1"/>
</dbReference>
<feature type="compositionally biased region" description="Low complexity" evidence="8">
    <location>
        <begin position="19"/>
        <end position="38"/>
    </location>
</feature>